<keyword evidence="2" id="KW-1185">Reference proteome</keyword>
<accession>A0A179URT8</accession>
<dbReference type="EMBL" id="GG657461">
    <property type="protein sequence ID" value="OAT10825.1"/>
    <property type="molecule type" value="Genomic_DNA"/>
</dbReference>
<proteinExistence type="predicted"/>
<protein>
    <submittedName>
        <fullName evidence="1">Uncharacterized protein</fullName>
    </submittedName>
</protein>
<reference evidence="2" key="1">
    <citation type="journal article" date="2015" name="PLoS Genet.">
        <title>The dynamic genome and transcriptome of the human fungal pathogen Blastomyces and close relative Emmonsia.</title>
        <authorList>
            <person name="Munoz J.F."/>
            <person name="Gauthier G.M."/>
            <person name="Desjardins C.A."/>
            <person name="Gallo J.E."/>
            <person name="Holder J."/>
            <person name="Sullivan T.D."/>
            <person name="Marty A.J."/>
            <person name="Carmen J.C."/>
            <person name="Chen Z."/>
            <person name="Ding L."/>
            <person name="Gujja S."/>
            <person name="Magrini V."/>
            <person name="Misas E."/>
            <person name="Mitreva M."/>
            <person name="Priest M."/>
            <person name="Saif S."/>
            <person name="Whiston E.A."/>
            <person name="Young S."/>
            <person name="Zeng Q."/>
            <person name="Goldman W.E."/>
            <person name="Mardis E.R."/>
            <person name="Taylor J.W."/>
            <person name="McEwen J.G."/>
            <person name="Clay O.K."/>
            <person name="Klein B.S."/>
            <person name="Cuomo C.A."/>
        </authorList>
    </citation>
    <scope>NUCLEOTIDE SEQUENCE [LARGE SCALE GENOMIC DNA]</scope>
    <source>
        <strain evidence="2">SLH14081</strain>
    </source>
</reference>
<name>A0A179URT8_BLAGS</name>
<evidence type="ECO:0000313" key="1">
    <source>
        <dbReference type="EMBL" id="OAT10825.1"/>
    </source>
</evidence>
<gene>
    <name evidence="1" type="ORF">BDBG_06614</name>
</gene>
<sequence>MRGVLRCDLVRSLLRGCIDRCCMAYVVEAGRRGVYFAMLVRLEGLLLLGGHCDIACEIQPQEGVVVKNVELCRKGVDLVGASFYDAVSSRYTEAGKKIAGQRIRGIQHLGLGLVGGMSRKRVLTRVERYLSYSNSRVHTLRRMGNAERRDYAEDQSFERGYRRGRLGVREKEAR</sequence>
<dbReference type="GeneID" id="8503341"/>
<dbReference type="KEGG" id="bgh:BDBG_06614"/>
<dbReference type="Proteomes" id="UP000002038">
    <property type="component" value="Unassembled WGS sequence"/>
</dbReference>
<evidence type="ECO:0000313" key="2">
    <source>
        <dbReference type="Proteomes" id="UP000002038"/>
    </source>
</evidence>
<dbReference type="VEuPathDB" id="FungiDB:BDBG_06614"/>
<organism evidence="1 2">
    <name type="scientific">Blastomyces gilchristii (strain SLH14081)</name>
    <name type="common">Blastomyces dermatitidis</name>
    <dbReference type="NCBI Taxonomy" id="559298"/>
    <lineage>
        <taxon>Eukaryota</taxon>
        <taxon>Fungi</taxon>
        <taxon>Dikarya</taxon>
        <taxon>Ascomycota</taxon>
        <taxon>Pezizomycotina</taxon>
        <taxon>Eurotiomycetes</taxon>
        <taxon>Eurotiomycetidae</taxon>
        <taxon>Onygenales</taxon>
        <taxon>Ajellomycetaceae</taxon>
        <taxon>Blastomyces</taxon>
    </lineage>
</organism>
<dbReference type="AlphaFoldDB" id="A0A179URT8"/>
<dbReference type="RefSeq" id="XP_002623175.1">
    <property type="nucleotide sequence ID" value="XM_002623129.1"/>
</dbReference>